<comment type="similarity">
    <text evidence="1">Belongs to the LysR transcriptional regulatory family.</text>
</comment>
<evidence type="ECO:0000313" key="6">
    <source>
        <dbReference type="EMBL" id="OAT24843.1"/>
    </source>
</evidence>
<evidence type="ECO:0000256" key="2">
    <source>
        <dbReference type="ARBA" id="ARBA00023015"/>
    </source>
</evidence>
<dbReference type="PANTHER" id="PTHR30118:SF10">
    <property type="entry name" value="LYSR FAMILY TRANSCRIPTIONAL REGULATOR"/>
    <property type="match status" value="1"/>
</dbReference>
<evidence type="ECO:0000259" key="5">
    <source>
        <dbReference type="PROSITE" id="PS50931"/>
    </source>
</evidence>
<feature type="domain" description="HTH lysR-type" evidence="5">
    <location>
        <begin position="18"/>
        <end position="75"/>
    </location>
</feature>
<dbReference type="Pfam" id="PF00126">
    <property type="entry name" value="HTH_1"/>
    <property type="match status" value="1"/>
</dbReference>
<dbReference type="InterPro" id="IPR050389">
    <property type="entry name" value="LysR-type_TF"/>
</dbReference>
<dbReference type="PROSITE" id="PS50931">
    <property type="entry name" value="HTH_LYSR"/>
    <property type="match status" value="1"/>
</dbReference>
<dbReference type="RefSeq" id="WP_064548728.1">
    <property type="nucleotide sequence ID" value="NZ_LXEQ01000061.1"/>
</dbReference>
<dbReference type="InterPro" id="IPR005119">
    <property type="entry name" value="LysR_subst-bd"/>
</dbReference>
<evidence type="ECO:0000256" key="4">
    <source>
        <dbReference type="ARBA" id="ARBA00023163"/>
    </source>
</evidence>
<proteinExistence type="inferred from homology"/>
<dbReference type="PANTHER" id="PTHR30118">
    <property type="entry name" value="HTH-TYPE TRANSCRIPTIONAL REGULATOR LEUO-RELATED"/>
    <property type="match status" value="1"/>
</dbReference>
<keyword evidence="3" id="KW-0238">DNA-binding</keyword>
<dbReference type="InterPro" id="IPR000847">
    <property type="entry name" value="LysR_HTH_N"/>
</dbReference>
<keyword evidence="2" id="KW-0805">Transcription regulation</keyword>
<dbReference type="NCBIfam" id="NF008554">
    <property type="entry name" value="PRK11482.1"/>
    <property type="match status" value="1"/>
</dbReference>
<evidence type="ECO:0000313" key="7">
    <source>
        <dbReference type="Proteomes" id="UP000078407"/>
    </source>
</evidence>
<dbReference type="Gene3D" id="1.10.10.10">
    <property type="entry name" value="Winged helix-like DNA-binding domain superfamily/Winged helix DNA-binding domain"/>
    <property type="match status" value="1"/>
</dbReference>
<dbReference type="InterPro" id="IPR036390">
    <property type="entry name" value="WH_DNA-bd_sf"/>
</dbReference>
<evidence type="ECO:0000256" key="3">
    <source>
        <dbReference type="ARBA" id="ARBA00023125"/>
    </source>
</evidence>
<dbReference type="InterPro" id="IPR036388">
    <property type="entry name" value="WH-like_DNA-bd_sf"/>
</dbReference>
<dbReference type="Proteomes" id="UP000078407">
    <property type="component" value="Unassembled WGS sequence"/>
</dbReference>
<dbReference type="Gene3D" id="3.40.190.10">
    <property type="entry name" value="Periplasmic binding protein-like II"/>
    <property type="match status" value="2"/>
</dbReference>
<dbReference type="SUPFAM" id="SSF53850">
    <property type="entry name" value="Periplasmic binding protein-like II"/>
    <property type="match status" value="1"/>
</dbReference>
<keyword evidence="4" id="KW-0804">Transcription</keyword>
<name>A0ABX2W2S5_9ENTR</name>
<dbReference type="Pfam" id="PF03466">
    <property type="entry name" value="LysR_substrate"/>
    <property type="match status" value="1"/>
</dbReference>
<accession>A0ABX2W2S5</accession>
<gene>
    <name evidence="6" type="ORF">M976_04304</name>
</gene>
<organism evidence="6 7">
    <name type="scientific">Buttiauxella ferragutiae ATCC 51602</name>
    <dbReference type="NCBI Taxonomy" id="1354252"/>
    <lineage>
        <taxon>Bacteria</taxon>
        <taxon>Pseudomonadati</taxon>
        <taxon>Pseudomonadota</taxon>
        <taxon>Gammaproteobacteria</taxon>
        <taxon>Enterobacterales</taxon>
        <taxon>Enterobacteriaceae</taxon>
        <taxon>Buttiauxella</taxon>
    </lineage>
</organism>
<dbReference type="EMBL" id="LXEQ01000061">
    <property type="protein sequence ID" value="OAT24843.1"/>
    <property type="molecule type" value="Genomic_DNA"/>
</dbReference>
<comment type="caution">
    <text evidence="6">The sequence shown here is derived from an EMBL/GenBank/DDBJ whole genome shotgun (WGS) entry which is preliminary data.</text>
</comment>
<reference evidence="6 7" key="1">
    <citation type="submission" date="2016-04" db="EMBL/GenBank/DDBJ databases">
        <title>ATOL: Assembling a taxonomically balanced genome-scale reconstruction of the evolutionary history of the Enterobacteriaceae.</title>
        <authorList>
            <person name="Plunkett G.III."/>
            <person name="Neeno-Eckwall E.C."/>
            <person name="Glasner J.D."/>
            <person name="Perna N.T."/>
        </authorList>
    </citation>
    <scope>NUCLEOTIDE SEQUENCE [LARGE SCALE GENOMIC DNA]</scope>
    <source>
        <strain evidence="6 7">ATCC 51602</strain>
    </source>
</reference>
<sequence length="307" mass="34773">MDRYEKNHHPTFKALRNIDLNLLTIFEAVYIHKGIVNAAKVLNLTPSAISQSIQKLRSTFPDPLFIRKGQGVTPTAYAAHLHEYISQGFESILCALDINNNYEKERIITVACSPTSGALLMPRIYSAIQKVNPKLSVRNVPVAERQLSQFQADIAIDNRHHHGPGINSHKLFDDRLVAVCRHDHPNAESIFSANDIHGINYTFLIMQEELLADTRQLINELLPNRQITFSSYNLLAIVSMLSTSDLIGFMPYKIFEMFSHHFGLKTVECERLSAIPLGTTMHFNKLSSRDAILQEVIDAIIHEFEKV</sequence>
<keyword evidence="7" id="KW-1185">Reference proteome</keyword>
<protein>
    <submittedName>
        <fullName evidence="6">LysR family transcriptional regulator</fullName>
    </submittedName>
</protein>
<dbReference type="SUPFAM" id="SSF46785">
    <property type="entry name" value="Winged helix' DNA-binding domain"/>
    <property type="match status" value="1"/>
</dbReference>
<evidence type="ECO:0000256" key="1">
    <source>
        <dbReference type="ARBA" id="ARBA00009437"/>
    </source>
</evidence>